<proteinExistence type="inferred from homology"/>
<evidence type="ECO:0000313" key="3">
    <source>
        <dbReference type="EMBL" id="KGJ86793.1"/>
    </source>
</evidence>
<dbReference type="InterPro" id="IPR029058">
    <property type="entry name" value="AB_hydrolase_fold"/>
</dbReference>
<protein>
    <submittedName>
        <fullName evidence="3">Oleoyl-(Acyl-carrier-protein) hydrolase</fullName>
        <ecNumber evidence="3">3.1.2.14</ecNumber>
    </submittedName>
</protein>
<name>A0A099KB15_COLPS</name>
<dbReference type="PANTHER" id="PTHR11487:SF0">
    <property type="entry name" value="S-ACYL FATTY ACID SYNTHASE THIOESTERASE, MEDIUM CHAIN"/>
    <property type="match status" value="1"/>
</dbReference>
<dbReference type="InterPro" id="IPR001031">
    <property type="entry name" value="Thioesterase"/>
</dbReference>
<dbReference type="GO" id="GO:0008610">
    <property type="term" value="P:lipid biosynthetic process"/>
    <property type="evidence" value="ECO:0007669"/>
    <property type="project" value="TreeGrafter"/>
</dbReference>
<dbReference type="EC" id="3.1.2.14" evidence="3"/>
<dbReference type="RefSeq" id="WP_033084528.1">
    <property type="nucleotide sequence ID" value="NZ_JQEC01000074.1"/>
</dbReference>
<dbReference type="AlphaFoldDB" id="A0A099KB15"/>
<dbReference type="OrthoDB" id="8480037at2"/>
<organism evidence="3 4">
    <name type="scientific">Colwellia psychrerythraea</name>
    <name type="common">Vibrio psychroerythus</name>
    <dbReference type="NCBI Taxonomy" id="28229"/>
    <lineage>
        <taxon>Bacteria</taxon>
        <taxon>Pseudomonadati</taxon>
        <taxon>Pseudomonadota</taxon>
        <taxon>Gammaproteobacteria</taxon>
        <taxon>Alteromonadales</taxon>
        <taxon>Colwelliaceae</taxon>
        <taxon>Colwellia</taxon>
    </lineage>
</organism>
<evidence type="ECO:0000259" key="2">
    <source>
        <dbReference type="Pfam" id="PF00975"/>
    </source>
</evidence>
<evidence type="ECO:0000256" key="1">
    <source>
        <dbReference type="ARBA" id="ARBA00007169"/>
    </source>
</evidence>
<dbReference type="GO" id="GO:0016297">
    <property type="term" value="F:fatty acyl-[ACP] hydrolase activity"/>
    <property type="evidence" value="ECO:0007669"/>
    <property type="project" value="UniProtKB-EC"/>
</dbReference>
<dbReference type="PATRIC" id="fig|28229.3.peg.4602"/>
<dbReference type="PANTHER" id="PTHR11487">
    <property type="entry name" value="THIOESTERASE"/>
    <property type="match status" value="1"/>
</dbReference>
<keyword evidence="3" id="KW-0378">Hydrolase</keyword>
<evidence type="ECO:0000313" key="4">
    <source>
        <dbReference type="Proteomes" id="UP000029868"/>
    </source>
</evidence>
<dbReference type="Pfam" id="PF00975">
    <property type="entry name" value="Thioesterase"/>
    <property type="match status" value="1"/>
</dbReference>
<gene>
    <name evidence="3" type="ORF">GAB14E_4620</name>
</gene>
<feature type="domain" description="Thioesterase" evidence="2">
    <location>
        <begin position="19"/>
        <end position="242"/>
    </location>
</feature>
<dbReference type="SUPFAM" id="SSF53474">
    <property type="entry name" value="alpha/beta-Hydrolases"/>
    <property type="match status" value="1"/>
</dbReference>
<comment type="similarity">
    <text evidence="1">Belongs to the thioesterase family.</text>
</comment>
<dbReference type="Proteomes" id="UP000029868">
    <property type="component" value="Unassembled WGS sequence"/>
</dbReference>
<dbReference type="InterPro" id="IPR012223">
    <property type="entry name" value="TEII"/>
</dbReference>
<sequence>MVNNKWFVRPNPNPTADLRLICFPYAGGSSTTYLSWVKELPKNVELVIIQTPGRGSRMCEVPYSDMDTLVGDLVKIIPQLLNKPYILFGHSLGSRVAFELMSQLKMLNHPPPIHFIASGSRGPQYLSNNEPIYHLKDEEFINEIRGLNGTPPAVLDNKELMDLFLPMLKADFEIADKYCYNKNETFNCPISVLGGEDDFDITYSKLSGWGEHFTHDAEIHMFVGNHFFIDSNKEGVLKKVNNIIALCLVGIISVITAS</sequence>
<reference evidence="3 4" key="1">
    <citation type="submission" date="2014-08" db="EMBL/GenBank/DDBJ databases">
        <title>Genomic and Phenotypic Diversity of Colwellia psychrerythraea strains from Disparate Marine Basins.</title>
        <authorList>
            <person name="Techtmann S.M."/>
            <person name="Stelling S.C."/>
            <person name="Utturkar S.M."/>
            <person name="Alshibli N."/>
            <person name="Harris A."/>
            <person name="Brown S.D."/>
            <person name="Hazen T.C."/>
        </authorList>
    </citation>
    <scope>NUCLEOTIDE SEQUENCE [LARGE SCALE GENOMIC DNA]</scope>
    <source>
        <strain evidence="3 4">GAB14E</strain>
    </source>
</reference>
<accession>A0A099KB15</accession>
<comment type="caution">
    <text evidence="3">The sequence shown here is derived from an EMBL/GenBank/DDBJ whole genome shotgun (WGS) entry which is preliminary data.</text>
</comment>
<dbReference type="EMBL" id="JQEC01000074">
    <property type="protein sequence ID" value="KGJ86793.1"/>
    <property type="molecule type" value="Genomic_DNA"/>
</dbReference>
<dbReference type="Gene3D" id="3.40.50.1820">
    <property type="entry name" value="alpha/beta hydrolase"/>
    <property type="match status" value="1"/>
</dbReference>